<dbReference type="SUPFAM" id="SSF52540">
    <property type="entry name" value="P-loop containing nucleoside triphosphate hydrolases"/>
    <property type="match status" value="1"/>
</dbReference>
<feature type="domain" description="Response regulatory" evidence="4">
    <location>
        <begin position="5"/>
        <end position="121"/>
    </location>
</feature>
<dbReference type="GO" id="GO:0005829">
    <property type="term" value="C:cytosol"/>
    <property type="evidence" value="ECO:0007669"/>
    <property type="project" value="TreeGrafter"/>
</dbReference>
<dbReference type="InterPro" id="IPR011006">
    <property type="entry name" value="CheY-like_superfamily"/>
</dbReference>
<dbReference type="GO" id="GO:0051782">
    <property type="term" value="P:negative regulation of cell division"/>
    <property type="evidence" value="ECO:0007669"/>
    <property type="project" value="TreeGrafter"/>
</dbReference>
<dbReference type="Pfam" id="PF13614">
    <property type="entry name" value="AAA_31"/>
    <property type="match status" value="1"/>
</dbReference>
<dbReference type="InterPro" id="IPR001789">
    <property type="entry name" value="Sig_transdc_resp-reg_receiver"/>
</dbReference>
<dbReference type="InterPro" id="IPR050625">
    <property type="entry name" value="ParA/MinD_ATPase"/>
</dbReference>
<gene>
    <name evidence="5" type="ORF">F9U64_02550</name>
</gene>
<dbReference type="PANTHER" id="PTHR43384">
    <property type="entry name" value="SEPTUM SITE-DETERMINING PROTEIN MIND HOMOLOG, CHLOROPLASTIC-RELATED"/>
    <property type="match status" value="1"/>
</dbReference>
<protein>
    <submittedName>
        <fullName evidence="5">AAA family ATPase</fullName>
    </submittedName>
</protein>
<organism evidence="5 6">
    <name type="scientific">Gracilibacillus oryzae</name>
    <dbReference type="NCBI Taxonomy" id="1672701"/>
    <lineage>
        <taxon>Bacteria</taxon>
        <taxon>Bacillati</taxon>
        <taxon>Bacillota</taxon>
        <taxon>Bacilli</taxon>
        <taxon>Bacillales</taxon>
        <taxon>Bacillaceae</taxon>
        <taxon>Gracilibacillus</taxon>
    </lineage>
</organism>
<dbReference type="Gene3D" id="3.40.50.300">
    <property type="entry name" value="P-loop containing nucleotide triphosphate hydrolases"/>
    <property type="match status" value="1"/>
</dbReference>
<proteinExistence type="predicted"/>
<name>A0A7C8L5Z3_9BACI</name>
<keyword evidence="6" id="KW-1185">Reference proteome</keyword>
<dbReference type="AlphaFoldDB" id="A0A7C8L5Z3"/>
<dbReference type="PANTHER" id="PTHR43384:SF6">
    <property type="entry name" value="SEPTUM SITE-DETERMINING PROTEIN MIND HOMOLOG, CHLOROPLASTIC"/>
    <property type="match status" value="1"/>
</dbReference>
<dbReference type="Gene3D" id="3.40.50.2300">
    <property type="match status" value="1"/>
</dbReference>
<dbReference type="InterPro" id="IPR025669">
    <property type="entry name" value="AAA_dom"/>
</dbReference>
<dbReference type="GO" id="GO:0009898">
    <property type="term" value="C:cytoplasmic side of plasma membrane"/>
    <property type="evidence" value="ECO:0007669"/>
    <property type="project" value="TreeGrafter"/>
</dbReference>
<keyword evidence="2" id="KW-0067">ATP-binding</keyword>
<dbReference type="InterPro" id="IPR027417">
    <property type="entry name" value="P-loop_NTPase"/>
</dbReference>
<evidence type="ECO:0000256" key="2">
    <source>
        <dbReference type="ARBA" id="ARBA00022840"/>
    </source>
</evidence>
<evidence type="ECO:0000259" key="4">
    <source>
        <dbReference type="PROSITE" id="PS50110"/>
    </source>
</evidence>
<dbReference type="OrthoDB" id="2512803at2"/>
<dbReference type="RefSeq" id="WP_153401322.1">
    <property type="nucleotide sequence ID" value="NZ_ML762424.1"/>
</dbReference>
<keyword evidence="1" id="KW-0547">Nucleotide-binding</keyword>
<comment type="caution">
    <text evidence="5">The sequence shown here is derived from an EMBL/GenBank/DDBJ whole genome shotgun (WGS) entry which is preliminary data.</text>
</comment>
<dbReference type="Proteomes" id="UP000480246">
    <property type="component" value="Unassembled WGS sequence"/>
</dbReference>
<dbReference type="PROSITE" id="PS50110">
    <property type="entry name" value="RESPONSE_REGULATORY"/>
    <property type="match status" value="1"/>
</dbReference>
<evidence type="ECO:0000313" key="6">
    <source>
        <dbReference type="Proteomes" id="UP000480246"/>
    </source>
</evidence>
<dbReference type="GO" id="GO:0005524">
    <property type="term" value="F:ATP binding"/>
    <property type="evidence" value="ECO:0007669"/>
    <property type="project" value="UniProtKB-KW"/>
</dbReference>
<evidence type="ECO:0000256" key="3">
    <source>
        <dbReference type="PROSITE-ProRule" id="PRU00169"/>
    </source>
</evidence>
<sequence>MEQVKMLLVCDNKQLKSQLHEELLPVYGQVETITSSEVRKEIDRISPQIIIMTDGEKDESSIELIEYIQDEIGDAELPVFIYLSHKANFQLLRDLIRIGVNDFFVLPEELANFLERLERIILTVKERQHSELQPLPSSQAMKKGKGEIISFYSGKGGVGRTLLSTLFAQTIKLESTASVLFIDLNLQYGGAEKYLGVESARSIADLLPVIDELNENHVHNVVMKETYSKMDLLLSPRDAEIAETITEEHIVRLLRTCRRAYDMVVIDLPINMDPITFSALEESEVIHYVLSLDTPAISNYKQVTNLLKRLQMDTEGRMKVIVNRMDRSSELTTADVKEFIVDPIVAKFKEDRKGVQPLINKGEPLRKETKEKKIPTLSKQVRKYVLTQLK</sequence>
<reference evidence="5 6" key="1">
    <citation type="submission" date="2019-10" db="EMBL/GenBank/DDBJ databases">
        <title>Gracilibacillus sp. nov. isolated from rice seeds.</title>
        <authorList>
            <person name="He S."/>
        </authorList>
    </citation>
    <scope>NUCLEOTIDE SEQUENCE [LARGE SCALE GENOMIC DNA]</scope>
    <source>
        <strain evidence="5 6">TD8</strain>
    </source>
</reference>
<dbReference type="GO" id="GO:0016887">
    <property type="term" value="F:ATP hydrolysis activity"/>
    <property type="evidence" value="ECO:0007669"/>
    <property type="project" value="TreeGrafter"/>
</dbReference>
<evidence type="ECO:0000256" key="1">
    <source>
        <dbReference type="ARBA" id="ARBA00022741"/>
    </source>
</evidence>
<dbReference type="GO" id="GO:0000160">
    <property type="term" value="P:phosphorelay signal transduction system"/>
    <property type="evidence" value="ECO:0007669"/>
    <property type="project" value="InterPro"/>
</dbReference>
<comment type="caution">
    <text evidence="3">Lacks conserved residue(s) required for the propagation of feature annotation.</text>
</comment>
<accession>A0A7C8L5Z3</accession>
<evidence type="ECO:0000313" key="5">
    <source>
        <dbReference type="EMBL" id="KAB8139001.1"/>
    </source>
</evidence>
<dbReference type="EMBL" id="WEID01000009">
    <property type="protein sequence ID" value="KAB8139001.1"/>
    <property type="molecule type" value="Genomic_DNA"/>
</dbReference>
<dbReference type="SUPFAM" id="SSF52172">
    <property type="entry name" value="CheY-like"/>
    <property type="match status" value="1"/>
</dbReference>